<accession>K9W298</accession>
<reference evidence="1 2" key="1">
    <citation type="submission" date="2012-06" db="EMBL/GenBank/DDBJ databases">
        <title>Finished chromosome of genome of Crinalium epipsammum PCC 9333.</title>
        <authorList>
            <consortium name="US DOE Joint Genome Institute"/>
            <person name="Gugger M."/>
            <person name="Coursin T."/>
            <person name="Rippka R."/>
            <person name="Tandeau De Marsac N."/>
            <person name="Huntemann M."/>
            <person name="Wei C.-L."/>
            <person name="Han J."/>
            <person name="Detter J.C."/>
            <person name="Han C."/>
            <person name="Tapia R."/>
            <person name="Davenport K."/>
            <person name="Daligault H."/>
            <person name="Erkkila T."/>
            <person name="Gu W."/>
            <person name="Munk A.C.C."/>
            <person name="Teshima H."/>
            <person name="Xu Y."/>
            <person name="Chain P."/>
            <person name="Chen A."/>
            <person name="Krypides N."/>
            <person name="Mavromatis K."/>
            <person name="Markowitz V."/>
            <person name="Szeto E."/>
            <person name="Ivanova N."/>
            <person name="Mikhailova N."/>
            <person name="Ovchinnikova G."/>
            <person name="Pagani I."/>
            <person name="Pati A."/>
            <person name="Goodwin L."/>
            <person name="Peters L."/>
            <person name="Pitluck S."/>
            <person name="Woyke T."/>
            <person name="Kerfeld C."/>
        </authorList>
    </citation>
    <scope>NUCLEOTIDE SEQUENCE [LARGE SCALE GENOMIC DNA]</scope>
    <source>
        <strain evidence="1 2">PCC 9333</strain>
    </source>
</reference>
<evidence type="ECO:0000313" key="1">
    <source>
        <dbReference type="EMBL" id="AFZ13882.1"/>
    </source>
</evidence>
<dbReference type="RefSeq" id="WP_015203990.1">
    <property type="nucleotide sequence ID" value="NC_019753.1"/>
</dbReference>
<dbReference type="AlphaFoldDB" id="K9W298"/>
<dbReference type="Proteomes" id="UP000010472">
    <property type="component" value="Chromosome"/>
</dbReference>
<organism evidence="1 2">
    <name type="scientific">Crinalium epipsammum PCC 9333</name>
    <dbReference type="NCBI Taxonomy" id="1173022"/>
    <lineage>
        <taxon>Bacteria</taxon>
        <taxon>Bacillati</taxon>
        <taxon>Cyanobacteriota</taxon>
        <taxon>Cyanophyceae</taxon>
        <taxon>Gomontiellales</taxon>
        <taxon>Gomontiellaceae</taxon>
        <taxon>Crinalium</taxon>
    </lineage>
</organism>
<sequence>MLEKIIIAITLTFSLNLFLGVKLDSKTPTSLAENLQVTTIETVNLLLAQK</sequence>
<proteinExistence type="predicted"/>
<evidence type="ECO:0000313" key="2">
    <source>
        <dbReference type="Proteomes" id="UP000010472"/>
    </source>
</evidence>
<dbReference type="KEGG" id="cep:Cri9333_3043"/>
<name>K9W298_9CYAN</name>
<gene>
    <name evidence="1" type="ORF">Cri9333_3043</name>
</gene>
<keyword evidence="2" id="KW-1185">Reference proteome</keyword>
<dbReference type="EMBL" id="CP003620">
    <property type="protein sequence ID" value="AFZ13882.1"/>
    <property type="molecule type" value="Genomic_DNA"/>
</dbReference>
<dbReference type="HOGENOM" id="CLU_3116944_0_0_3"/>
<protein>
    <submittedName>
        <fullName evidence="1">Uncharacterized protein</fullName>
    </submittedName>
</protein>